<sequence length="310" mass="34109">MTSTPLWQTLSRRGAPAAALHEGVPRCLHGELRDWIYDAAGTSTDRVARVFVRLHLRYVEPPEPEATEDEPVPASYWHDHQRSHLAYQTPVGRLLDIVDALLDLIPVRPELTPNATRSGVSYTSLLRMITPDYRGSLQQLLDDARSVYRISDNGRALVRRADTATAQAFHQAVATAQPAPNTGSAAEHLYRAWTAVHALRPDPPQAYSHAIKAVEAAAHATIQPNHAKATLGTMLGELRNAPHKFSLAGGTPGTIAPLIEMMDRLWTGQTSRHGSQTPTQSETLEQAEMAIDLAIILVRWFTAGTIRRQP</sequence>
<evidence type="ECO:0000313" key="2">
    <source>
        <dbReference type="Proteomes" id="UP001144280"/>
    </source>
</evidence>
<dbReference type="RefSeq" id="WP_281899896.1">
    <property type="nucleotide sequence ID" value="NZ_BSDI01000029.1"/>
</dbReference>
<comment type="caution">
    <text evidence="1">The sequence shown here is derived from an EMBL/GenBank/DDBJ whole genome shotgun (WGS) entry which is preliminary data.</text>
</comment>
<proteinExistence type="predicted"/>
<dbReference type="EMBL" id="BSDI01000029">
    <property type="protein sequence ID" value="GLH99912.1"/>
    <property type="molecule type" value="Genomic_DNA"/>
</dbReference>
<reference evidence="1" key="1">
    <citation type="submission" date="2022-12" db="EMBL/GenBank/DDBJ databases">
        <title>New Phytohabitans aurantiacus sp. RD004123 nov., an actinomycete isolated from soil.</title>
        <authorList>
            <person name="Triningsih D.W."/>
            <person name="Harunari E."/>
            <person name="Igarashi Y."/>
        </authorList>
    </citation>
    <scope>NUCLEOTIDE SEQUENCE</scope>
    <source>
        <strain evidence="1">RD004123</strain>
    </source>
</reference>
<keyword evidence="2" id="KW-1185">Reference proteome</keyword>
<accession>A0ABQ5R145</accession>
<organism evidence="1 2">
    <name type="scientific">Phytohabitans aurantiacus</name>
    <dbReference type="NCBI Taxonomy" id="3016789"/>
    <lineage>
        <taxon>Bacteria</taxon>
        <taxon>Bacillati</taxon>
        <taxon>Actinomycetota</taxon>
        <taxon>Actinomycetes</taxon>
        <taxon>Micromonosporales</taxon>
        <taxon>Micromonosporaceae</taxon>
    </lineage>
</organism>
<dbReference type="Proteomes" id="UP001144280">
    <property type="component" value="Unassembled WGS sequence"/>
</dbReference>
<evidence type="ECO:0000313" key="1">
    <source>
        <dbReference type="EMBL" id="GLH99912.1"/>
    </source>
</evidence>
<protein>
    <recommendedName>
        <fullName evidence="3">Abortive infection protein-like C-terminal domain-containing protein</fullName>
    </recommendedName>
</protein>
<evidence type="ECO:0008006" key="3">
    <source>
        <dbReference type="Google" id="ProtNLM"/>
    </source>
</evidence>
<gene>
    <name evidence="1" type="ORF">Pa4123_51880</name>
</gene>
<name>A0ABQ5R145_9ACTN</name>